<proteinExistence type="predicted"/>
<dbReference type="Proteomes" id="UP001295444">
    <property type="component" value="Chromosome 06"/>
</dbReference>
<protein>
    <submittedName>
        <fullName evidence="2">Uncharacterized protein</fullName>
    </submittedName>
</protein>
<accession>A0AAD1SEL7</accession>
<reference evidence="2" key="1">
    <citation type="submission" date="2022-03" db="EMBL/GenBank/DDBJ databases">
        <authorList>
            <person name="Alioto T."/>
            <person name="Alioto T."/>
            <person name="Gomez Garrido J."/>
        </authorList>
    </citation>
    <scope>NUCLEOTIDE SEQUENCE</scope>
</reference>
<sequence length="52" mass="5933">MEDANNVQQNTQSDLRTEVNRNKQANAILETRVSAPEDARHQQNLCLRGLLK</sequence>
<evidence type="ECO:0000256" key="1">
    <source>
        <dbReference type="SAM" id="MobiDB-lite"/>
    </source>
</evidence>
<gene>
    <name evidence="2" type="ORF">PECUL_23A051552</name>
</gene>
<evidence type="ECO:0000313" key="2">
    <source>
        <dbReference type="EMBL" id="CAH2299975.1"/>
    </source>
</evidence>
<feature type="non-terminal residue" evidence="2">
    <location>
        <position position="52"/>
    </location>
</feature>
<dbReference type="AlphaFoldDB" id="A0AAD1SEL7"/>
<organism evidence="2 3">
    <name type="scientific">Pelobates cultripes</name>
    <name type="common">Western spadefoot toad</name>
    <dbReference type="NCBI Taxonomy" id="61616"/>
    <lineage>
        <taxon>Eukaryota</taxon>
        <taxon>Metazoa</taxon>
        <taxon>Chordata</taxon>
        <taxon>Craniata</taxon>
        <taxon>Vertebrata</taxon>
        <taxon>Euteleostomi</taxon>
        <taxon>Amphibia</taxon>
        <taxon>Batrachia</taxon>
        <taxon>Anura</taxon>
        <taxon>Pelobatoidea</taxon>
        <taxon>Pelobatidae</taxon>
        <taxon>Pelobates</taxon>
    </lineage>
</organism>
<feature type="region of interest" description="Disordered" evidence="1">
    <location>
        <begin position="1"/>
        <end position="52"/>
    </location>
</feature>
<feature type="compositionally biased region" description="Polar residues" evidence="1">
    <location>
        <begin position="1"/>
        <end position="14"/>
    </location>
</feature>
<evidence type="ECO:0000313" key="3">
    <source>
        <dbReference type="Proteomes" id="UP001295444"/>
    </source>
</evidence>
<dbReference type="EMBL" id="OW240917">
    <property type="protein sequence ID" value="CAH2299975.1"/>
    <property type="molecule type" value="Genomic_DNA"/>
</dbReference>
<keyword evidence="3" id="KW-1185">Reference proteome</keyword>
<name>A0AAD1SEL7_PELCU</name>